<evidence type="ECO:0000313" key="3">
    <source>
        <dbReference type="Proteomes" id="UP001341840"/>
    </source>
</evidence>
<dbReference type="Proteomes" id="UP001341840">
    <property type="component" value="Unassembled WGS sequence"/>
</dbReference>
<organism evidence="2 3">
    <name type="scientific">Stylosanthes scabra</name>
    <dbReference type="NCBI Taxonomy" id="79078"/>
    <lineage>
        <taxon>Eukaryota</taxon>
        <taxon>Viridiplantae</taxon>
        <taxon>Streptophyta</taxon>
        <taxon>Embryophyta</taxon>
        <taxon>Tracheophyta</taxon>
        <taxon>Spermatophyta</taxon>
        <taxon>Magnoliopsida</taxon>
        <taxon>eudicotyledons</taxon>
        <taxon>Gunneridae</taxon>
        <taxon>Pentapetalae</taxon>
        <taxon>rosids</taxon>
        <taxon>fabids</taxon>
        <taxon>Fabales</taxon>
        <taxon>Fabaceae</taxon>
        <taxon>Papilionoideae</taxon>
        <taxon>50 kb inversion clade</taxon>
        <taxon>dalbergioids sensu lato</taxon>
        <taxon>Dalbergieae</taxon>
        <taxon>Pterocarpus clade</taxon>
        <taxon>Stylosanthes</taxon>
    </lineage>
</organism>
<dbReference type="EMBL" id="JASCZI010271907">
    <property type="protein sequence ID" value="MED6217326.1"/>
    <property type="molecule type" value="Genomic_DNA"/>
</dbReference>
<feature type="region of interest" description="Disordered" evidence="1">
    <location>
        <begin position="289"/>
        <end position="317"/>
    </location>
</feature>
<comment type="caution">
    <text evidence="2">The sequence shown here is derived from an EMBL/GenBank/DDBJ whole genome shotgun (WGS) entry which is preliminary data.</text>
</comment>
<accession>A0ABU6Z5S0</accession>
<proteinExistence type="predicted"/>
<gene>
    <name evidence="2" type="ORF">PIB30_016515</name>
</gene>
<sequence>MSRSKKPTSKRQRQSDDIVYMEPSTEHQFARYFSRLDDLNHYVFNFHDRKEISPRYLDIKILETQNFNVLHSILASQELLDFVQIRESYYPELVAMAYSTLSIEFNEECPTEFTLKFRLFKNEYEVNSGTLSTLWGFDDLDTSNCVLFDGNKTPESWGPHVKKQAFEMFNIQRAPRKKILCNVFNLEMRLLHYLITYVIFPRSTGHAHVQVDDLVIMWAMNNDIKIHWPYFIAHHMLRFTKNNHGKGIGYVFLWTRIFKQLGIDVSNESHRLLAQQHVIDIKALHHMSSNVQREEEVQEPPPEAQEDQAGPSEQPSMSDLMKVLQSMEQNMNHRFKGIEDNQARMESNQQHLDQQIKSLQQEQRKIWRSIRRVKAWTFSEDEDEEQD</sequence>
<reference evidence="2 3" key="1">
    <citation type="journal article" date="2023" name="Plants (Basel)">
        <title>Bridging the Gap: Combining Genomics and Transcriptomics Approaches to Understand Stylosanthes scabra, an Orphan Legume from the Brazilian Caatinga.</title>
        <authorList>
            <person name="Ferreira-Neto J.R.C."/>
            <person name="da Silva M.D."/>
            <person name="Binneck E."/>
            <person name="de Melo N.F."/>
            <person name="da Silva R.H."/>
            <person name="de Melo A.L.T.M."/>
            <person name="Pandolfi V."/>
            <person name="Bustamante F.O."/>
            <person name="Brasileiro-Vidal A.C."/>
            <person name="Benko-Iseppon A.M."/>
        </authorList>
    </citation>
    <scope>NUCLEOTIDE SEQUENCE [LARGE SCALE GENOMIC DNA]</scope>
    <source>
        <tissue evidence="2">Leaves</tissue>
    </source>
</reference>
<protein>
    <submittedName>
        <fullName evidence="2">Uncharacterized protein</fullName>
    </submittedName>
</protein>
<name>A0ABU6Z5S0_9FABA</name>
<evidence type="ECO:0000313" key="2">
    <source>
        <dbReference type="EMBL" id="MED6217326.1"/>
    </source>
</evidence>
<keyword evidence="3" id="KW-1185">Reference proteome</keyword>
<evidence type="ECO:0000256" key="1">
    <source>
        <dbReference type="SAM" id="MobiDB-lite"/>
    </source>
</evidence>